<evidence type="ECO:0000313" key="2">
    <source>
        <dbReference type="EMBL" id="XBV86337.1"/>
    </source>
</evidence>
<organism evidence="2">
    <name type="scientific">Deinococcus sonorensis KR-87</name>
    <dbReference type="NCBI Taxonomy" id="694439"/>
    <lineage>
        <taxon>Bacteria</taxon>
        <taxon>Thermotogati</taxon>
        <taxon>Deinococcota</taxon>
        <taxon>Deinococci</taxon>
        <taxon>Deinococcales</taxon>
        <taxon>Deinococcaceae</taxon>
        <taxon>Deinococcus</taxon>
    </lineage>
</organism>
<dbReference type="InterPro" id="IPR038637">
    <property type="entry name" value="NPCBM_sf"/>
</dbReference>
<dbReference type="InterPro" id="IPR053256">
    <property type="entry name" value="Kelch_repeat-containing"/>
</dbReference>
<accession>A0AAU7UC44</accession>
<dbReference type="InterPro" id="IPR013222">
    <property type="entry name" value="Glyco_hyd_98_carb-bd"/>
</dbReference>
<dbReference type="PANTHER" id="PTHR46773:SF5">
    <property type="entry name" value="OS04G0487100 PROTEIN"/>
    <property type="match status" value="1"/>
</dbReference>
<dbReference type="Gene3D" id="2.120.10.80">
    <property type="entry name" value="Kelch-type beta propeller"/>
    <property type="match status" value="2"/>
</dbReference>
<dbReference type="InterPro" id="IPR015915">
    <property type="entry name" value="Kelch-typ_b-propeller"/>
</dbReference>
<sequence length="536" mass="56257">MSEYRQEQRPGRGWPRNAGLLLGTLAILAACSQNPPVTPGPGSTDPYAGTPYANGARVLWTNAPGTQPLPEYGDHALSELNWSAASNSWGPVERDRSNGEAAAGDGQPLRIGGVAYGRGLGVHAASDLSYTLGGHCTKLTVKVGVDSEVGSKGSVVFQVWDGTTRKLSDSGVLKGGAAANVLTADLSGVQTLRLVVTDAGDGIGFDHADWADPVLSCPAPTPPPPPPPPPTLSYSSMAAQPQGVSEAQGRVVKGKLYTFGGFDSLKSCCTPTDRAYVYDPAVNRWASIAPMPDHGATHAGMTTDGTFIYYAGGYVANSTWTAQVFGTRAVWRYDPAANSYTRLPDLPVTSAAGQLEYLNGKLHYFGGTNQARTADIADHYVLDLAGQATAWTVAAPMPAPRNHLGSVVLDGFIYAIGGQNGHDAALVTRSDVYRYDPASDRWTTLASLPRARSHIANSTFVWQGRILVAGGETAHNVAISDVSAYNPATNTWTEWTPLPFARVSGVAAATDGTHFVFTGGNENNTAQSTGRVASLP</sequence>
<dbReference type="SUPFAM" id="SSF49785">
    <property type="entry name" value="Galactose-binding domain-like"/>
    <property type="match status" value="1"/>
</dbReference>
<dbReference type="SUPFAM" id="SSF50965">
    <property type="entry name" value="Galactose oxidase, central domain"/>
    <property type="match status" value="1"/>
</dbReference>
<dbReference type="PROSITE" id="PS51257">
    <property type="entry name" value="PROKAR_LIPOPROTEIN"/>
    <property type="match status" value="1"/>
</dbReference>
<dbReference type="SMART" id="SM00612">
    <property type="entry name" value="Kelch"/>
    <property type="match status" value="3"/>
</dbReference>
<dbReference type="InterPro" id="IPR011043">
    <property type="entry name" value="Gal_Oxase/kelch_b-propeller"/>
</dbReference>
<proteinExistence type="predicted"/>
<dbReference type="EMBL" id="CP158299">
    <property type="protein sequence ID" value="XBV86337.1"/>
    <property type="molecule type" value="Genomic_DNA"/>
</dbReference>
<evidence type="ECO:0000259" key="1">
    <source>
        <dbReference type="SMART" id="SM00776"/>
    </source>
</evidence>
<dbReference type="Pfam" id="PF08305">
    <property type="entry name" value="NPCBM"/>
    <property type="match status" value="1"/>
</dbReference>
<dbReference type="SMART" id="SM00776">
    <property type="entry name" value="NPCBM"/>
    <property type="match status" value="1"/>
</dbReference>
<name>A0AAU7UC44_9DEIO</name>
<reference evidence="2" key="1">
    <citation type="submission" date="2024-06" db="EMBL/GenBank/DDBJ databases">
        <title>Draft Genome Sequence of Deinococcus sonorensis Type Strain KR-87, a Biofilm Producing Representative of the Genus Deinococcus.</title>
        <authorList>
            <person name="Boren L.S."/>
            <person name="Grosso R.A."/>
            <person name="Hugenberg-Cox A.N."/>
            <person name="Hill J.T.E."/>
            <person name="Albert C.M."/>
            <person name="Tuohy J.M."/>
        </authorList>
    </citation>
    <scope>NUCLEOTIDE SEQUENCE</scope>
    <source>
        <strain evidence="2">KR-87</strain>
    </source>
</reference>
<protein>
    <submittedName>
        <fullName evidence="2">NPCBM/NEW2 domain-containing protein</fullName>
    </submittedName>
</protein>
<dbReference type="Gene3D" id="2.60.120.1060">
    <property type="entry name" value="NPCBM/NEW2 domain"/>
    <property type="match status" value="1"/>
</dbReference>
<dbReference type="PANTHER" id="PTHR46773">
    <property type="match status" value="1"/>
</dbReference>
<dbReference type="AlphaFoldDB" id="A0AAU7UC44"/>
<dbReference type="RefSeq" id="WP_350244404.1">
    <property type="nucleotide sequence ID" value="NZ_CP158299.1"/>
</dbReference>
<dbReference type="Pfam" id="PF24681">
    <property type="entry name" value="Kelch_KLHDC2_KLHL20_DRC7"/>
    <property type="match status" value="1"/>
</dbReference>
<feature type="domain" description="Glycosyl hydrolase family 98 putative carbohydrate-binding module" evidence="1">
    <location>
        <begin position="71"/>
        <end position="217"/>
    </location>
</feature>
<dbReference type="InterPro" id="IPR008979">
    <property type="entry name" value="Galactose-bd-like_sf"/>
</dbReference>
<dbReference type="Pfam" id="PF01344">
    <property type="entry name" value="Kelch_1"/>
    <property type="match status" value="1"/>
</dbReference>
<dbReference type="KEGG" id="dsc:ABOD76_08500"/>
<dbReference type="InterPro" id="IPR006652">
    <property type="entry name" value="Kelch_1"/>
</dbReference>
<gene>
    <name evidence="2" type="ORF">ABOD76_08500</name>
</gene>